<dbReference type="GeneID" id="67014120"/>
<evidence type="ECO:0000259" key="1">
    <source>
        <dbReference type="Pfam" id="PF06985"/>
    </source>
</evidence>
<reference evidence="2" key="1">
    <citation type="submission" date="2021-05" db="EMBL/GenBank/DDBJ databases">
        <authorList>
            <person name="Stam R."/>
        </authorList>
    </citation>
    <scope>NUCLEOTIDE SEQUENCE</scope>
    <source>
        <strain evidence="2">CS162</strain>
    </source>
</reference>
<keyword evidence="3" id="KW-1185">Reference proteome</keyword>
<dbReference type="AlphaFoldDB" id="A0A8J2HXC6"/>
<dbReference type="RefSeq" id="XP_043166192.1">
    <property type="nucleotide sequence ID" value="XM_043310257.1"/>
</dbReference>
<name>A0A8J2HXC6_9PLEO</name>
<comment type="caution">
    <text evidence="2">The sequence shown here is derived from an EMBL/GenBank/DDBJ whole genome shotgun (WGS) entry which is preliminary data.</text>
</comment>
<dbReference type="InterPro" id="IPR010730">
    <property type="entry name" value="HET"/>
</dbReference>
<dbReference type="OrthoDB" id="2157530at2759"/>
<evidence type="ECO:0000313" key="2">
    <source>
        <dbReference type="EMBL" id="CAG5150414.1"/>
    </source>
</evidence>
<evidence type="ECO:0000313" key="3">
    <source>
        <dbReference type="Proteomes" id="UP000676310"/>
    </source>
</evidence>
<organism evidence="2 3">
    <name type="scientific">Alternaria atra</name>
    <dbReference type="NCBI Taxonomy" id="119953"/>
    <lineage>
        <taxon>Eukaryota</taxon>
        <taxon>Fungi</taxon>
        <taxon>Dikarya</taxon>
        <taxon>Ascomycota</taxon>
        <taxon>Pezizomycotina</taxon>
        <taxon>Dothideomycetes</taxon>
        <taxon>Pleosporomycetidae</taxon>
        <taxon>Pleosporales</taxon>
        <taxon>Pleosporineae</taxon>
        <taxon>Pleosporaceae</taxon>
        <taxon>Alternaria</taxon>
        <taxon>Alternaria sect. Ulocladioides</taxon>
    </lineage>
</organism>
<sequence>MEMPPKHVRFMHTPLNFKNKEIRLLTIDSSSDPSSPIQITLEHVDFSGHSDALARYHEEVAKLGGEYLISSDKRKAVYQRFTQETFHFIALSYTWGPEFPVHDILVTSPDCRGWLSIRQNLYEYLKIRRDCSSAWLWIDQICINQEKNDERAHQVNQMADIYSVATVEAWLGSGFKGSDKLVDLIVRESLFRNQKHPRQQFVSQRETRTILPSLHCFINLPYWSRLWVIQEILLGKVVNIRIGSKTLSWDTLFSGLERLDEAWKRLDDKDKKAGLRNYKGGAGARIFTIGLRRGEVPQDWFGVGGLVWDTQCSDLRDRVFGAMGMVRPSLRLFPDYSMHPQDILLMLLTKQVEFMFADLGKPGGWDDLIARRRRQTCMRTAANWLAQLEDDENRIDPESVRRHLFKILPLAPPGCEPVFKTLRTWRLQYKLWHTIPKKRSRW</sequence>
<dbReference type="Proteomes" id="UP000676310">
    <property type="component" value="Unassembled WGS sequence"/>
</dbReference>
<dbReference type="PANTHER" id="PTHR24148:SF73">
    <property type="entry name" value="HET DOMAIN PROTEIN (AFU_ORTHOLOGUE AFUA_8G01020)"/>
    <property type="match status" value="1"/>
</dbReference>
<dbReference type="Pfam" id="PF06985">
    <property type="entry name" value="HET"/>
    <property type="match status" value="1"/>
</dbReference>
<gene>
    <name evidence="2" type="ORF">ALTATR162_LOCUS2651</name>
</gene>
<dbReference type="PANTHER" id="PTHR24148">
    <property type="entry name" value="ANKYRIN REPEAT DOMAIN-CONTAINING PROTEIN 39 HOMOLOG-RELATED"/>
    <property type="match status" value="1"/>
</dbReference>
<protein>
    <recommendedName>
        <fullName evidence="1">Heterokaryon incompatibility domain-containing protein</fullName>
    </recommendedName>
</protein>
<feature type="domain" description="Heterokaryon incompatibility" evidence="1">
    <location>
        <begin position="88"/>
        <end position="231"/>
    </location>
</feature>
<accession>A0A8J2HXC6</accession>
<proteinExistence type="predicted"/>
<dbReference type="InterPro" id="IPR052895">
    <property type="entry name" value="HetReg/Transcr_Mod"/>
</dbReference>
<dbReference type="EMBL" id="CAJRGZ010000015">
    <property type="protein sequence ID" value="CAG5150414.1"/>
    <property type="molecule type" value="Genomic_DNA"/>
</dbReference>